<comment type="caution">
    <text evidence="1">The sequence shown here is derived from an EMBL/GenBank/DDBJ whole genome shotgun (WGS) entry which is preliminary data.</text>
</comment>
<evidence type="ECO:0000313" key="1">
    <source>
        <dbReference type="EMBL" id="KAG5617770.1"/>
    </source>
</evidence>
<dbReference type="OrthoDB" id="1303719at2759"/>
<dbReference type="AlphaFoldDB" id="A0A9J6A0G2"/>
<proteinExistence type="predicted"/>
<protein>
    <recommendedName>
        <fullName evidence="3">Polyprotein</fullName>
    </recommendedName>
</protein>
<dbReference type="Proteomes" id="UP000824120">
    <property type="component" value="Chromosome 3"/>
</dbReference>
<keyword evidence="2" id="KW-1185">Reference proteome</keyword>
<sequence length="156" mass="17318">MAGLSVKNVEEASTPTKVGTSSINLLVGLRRKFFREMKIFAQREFRRTKRTIKDSKGSVTIVGRRVIWKRTIVNSGYANHMIGDKQKLQNLSVYKGSRVVVTANDSRLPITHTGKTAVSLQHGTNQIFVAHEIGSRELFQANCDDEAVNDQGSSLA</sequence>
<name>A0A9J6A0G2_SOLCO</name>
<evidence type="ECO:0000313" key="2">
    <source>
        <dbReference type="Proteomes" id="UP000824120"/>
    </source>
</evidence>
<dbReference type="EMBL" id="JACXVP010000003">
    <property type="protein sequence ID" value="KAG5617770.1"/>
    <property type="molecule type" value="Genomic_DNA"/>
</dbReference>
<accession>A0A9J6A0G2</accession>
<reference evidence="1 2" key="1">
    <citation type="submission" date="2020-09" db="EMBL/GenBank/DDBJ databases">
        <title>De no assembly of potato wild relative species, Solanum commersonii.</title>
        <authorList>
            <person name="Cho K."/>
        </authorList>
    </citation>
    <scope>NUCLEOTIDE SEQUENCE [LARGE SCALE GENOMIC DNA]</scope>
    <source>
        <strain evidence="1">LZ3.2</strain>
        <tissue evidence="1">Leaf</tissue>
    </source>
</reference>
<organism evidence="1 2">
    <name type="scientific">Solanum commersonii</name>
    <name type="common">Commerson's wild potato</name>
    <name type="synonym">Commerson's nightshade</name>
    <dbReference type="NCBI Taxonomy" id="4109"/>
    <lineage>
        <taxon>Eukaryota</taxon>
        <taxon>Viridiplantae</taxon>
        <taxon>Streptophyta</taxon>
        <taxon>Embryophyta</taxon>
        <taxon>Tracheophyta</taxon>
        <taxon>Spermatophyta</taxon>
        <taxon>Magnoliopsida</taxon>
        <taxon>eudicotyledons</taxon>
        <taxon>Gunneridae</taxon>
        <taxon>Pentapetalae</taxon>
        <taxon>asterids</taxon>
        <taxon>lamiids</taxon>
        <taxon>Solanales</taxon>
        <taxon>Solanaceae</taxon>
        <taxon>Solanoideae</taxon>
        <taxon>Solaneae</taxon>
        <taxon>Solanum</taxon>
    </lineage>
</organism>
<evidence type="ECO:0008006" key="3">
    <source>
        <dbReference type="Google" id="ProtNLM"/>
    </source>
</evidence>
<gene>
    <name evidence="1" type="ORF">H5410_017594</name>
</gene>